<dbReference type="AlphaFoldDB" id="A0A9D1Z963"/>
<sequence length="187" mass="21033">MPPKAKITKEEILSKAVALVREEGVGALTAKSLAAKLGCSTQPIFWHYSGMDEIRSQVCEQALRLFDRFIRSGGENVSPYKAIGLNYIRFAEEEKELFKLLFMSENERGNILSEHAEMPYILNVLKETENIGGDAARAVYEEMWLFSHGIATMIATGTARFSREKIDKMLSDVYRGLVKNLGSEHIL</sequence>
<protein>
    <submittedName>
        <fullName evidence="4">TetR family transcriptional regulator</fullName>
    </submittedName>
</protein>
<comment type="caution">
    <text evidence="4">The sequence shown here is derived from an EMBL/GenBank/DDBJ whole genome shotgun (WGS) entry which is preliminary data.</text>
</comment>
<dbReference type="PROSITE" id="PS50977">
    <property type="entry name" value="HTH_TETR_2"/>
    <property type="match status" value="1"/>
</dbReference>
<dbReference type="SUPFAM" id="SSF46689">
    <property type="entry name" value="Homeodomain-like"/>
    <property type="match status" value="1"/>
</dbReference>
<evidence type="ECO:0000259" key="3">
    <source>
        <dbReference type="PROSITE" id="PS50977"/>
    </source>
</evidence>
<accession>A0A9D1Z963</accession>
<organism evidence="4 5">
    <name type="scientific">Candidatus Borkfalkia excrementavium</name>
    <dbReference type="NCBI Taxonomy" id="2838505"/>
    <lineage>
        <taxon>Bacteria</taxon>
        <taxon>Bacillati</taxon>
        <taxon>Bacillota</taxon>
        <taxon>Clostridia</taxon>
        <taxon>Christensenellales</taxon>
        <taxon>Christensenellaceae</taxon>
        <taxon>Candidatus Borkfalkia</taxon>
    </lineage>
</organism>
<dbReference type="InterPro" id="IPR009057">
    <property type="entry name" value="Homeodomain-like_sf"/>
</dbReference>
<feature type="domain" description="HTH tetR-type" evidence="3">
    <location>
        <begin position="6"/>
        <end position="66"/>
    </location>
</feature>
<gene>
    <name evidence="4" type="ORF">H9728_05920</name>
</gene>
<dbReference type="Pfam" id="PF00440">
    <property type="entry name" value="TetR_N"/>
    <property type="match status" value="1"/>
</dbReference>
<evidence type="ECO:0000313" key="4">
    <source>
        <dbReference type="EMBL" id="HIY78564.1"/>
    </source>
</evidence>
<evidence type="ECO:0000313" key="5">
    <source>
        <dbReference type="Proteomes" id="UP000824135"/>
    </source>
</evidence>
<evidence type="ECO:0000256" key="1">
    <source>
        <dbReference type="ARBA" id="ARBA00023125"/>
    </source>
</evidence>
<keyword evidence="1 2" id="KW-0238">DNA-binding</keyword>
<dbReference type="EMBL" id="DXCO01000037">
    <property type="protein sequence ID" value="HIY78564.1"/>
    <property type="molecule type" value="Genomic_DNA"/>
</dbReference>
<dbReference type="Gene3D" id="1.10.357.10">
    <property type="entry name" value="Tetracycline Repressor, domain 2"/>
    <property type="match status" value="1"/>
</dbReference>
<feature type="DNA-binding region" description="H-T-H motif" evidence="2">
    <location>
        <begin position="29"/>
        <end position="48"/>
    </location>
</feature>
<evidence type="ECO:0000256" key="2">
    <source>
        <dbReference type="PROSITE-ProRule" id="PRU00335"/>
    </source>
</evidence>
<dbReference type="InterPro" id="IPR001647">
    <property type="entry name" value="HTH_TetR"/>
</dbReference>
<reference evidence="4" key="1">
    <citation type="journal article" date="2021" name="PeerJ">
        <title>Extensive microbial diversity within the chicken gut microbiome revealed by metagenomics and culture.</title>
        <authorList>
            <person name="Gilroy R."/>
            <person name="Ravi A."/>
            <person name="Getino M."/>
            <person name="Pursley I."/>
            <person name="Horton D.L."/>
            <person name="Alikhan N.F."/>
            <person name="Baker D."/>
            <person name="Gharbi K."/>
            <person name="Hall N."/>
            <person name="Watson M."/>
            <person name="Adriaenssens E.M."/>
            <person name="Foster-Nyarko E."/>
            <person name="Jarju S."/>
            <person name="Secka A."/>
            <person name="Antonio M."/>
            <person name="Oren A."/>
            <person name="Chaudhuri R.R."/>
            <person name="La Ragione R."/>
            <person name="Hildebrand F."/>
            <person name="Pallen M.J."/>
        </authorList>
    </citation>
    <scope>NUCLEOTIDE SEQUENCE</scope>
    <source>
        <strain evidence="4">CHK199-9574</strain>
    </source>
</reference>
<dbReference type="InterPro" id="IPR036271">
    <property type="entry name" value="Tet_transcr_reg_TetR-rel_C_sf"/>
</dbReference>
<name>A0A9D1Z963_9FIRM</name>
<proteinExistence type="predicted"/>
<dbReference type="Proteomes" id="UP000824135">
    <property type="component" value="Unassembled WGS sequence"/>
</dbReference>
<dbReference type="SUPFAM" id="SSF48498">
    <property type="entry name" value="Tetracyclin repressor-like, C-terminal domain"/>
    <property type="match status" value="1"/>
</dbReference>
<reference evidence="4" key="2">
    <citation type="submission" date="2021-04" db="EMBL/GenBank/DDBJ databases">
        <authorList>
            <person name="Gilroy R."/>
        </authorList>
    </citation>
    <scope>NUCLEOTIDE SEQUENCE</scope>
    <source>
        <strain evidence="4">CHK199-9574</strain>
    </source>
</reference>
<dbReference type="GO" id="GO:0003677">
    <property type="term" value="F:DNA binding"/>
    <property type="evidence" value="ECO:0007669"/>
    <property type="project" value="UniProtKB-UniRule"/>
</dbReference>